<dbReference type="AlphaFoldDB" id="A0A922IK26"/>
<comment type="caution">
    <text evidence="6">Lacks conserved residue(s) required for the propagation of feature annotation.</text>
</comment>
<dbReference type="EMBL" id="AMPZ03000006">
    <property type="protein sequence ID" value="KAH9581217.1"/>
    <property type="molecule type" value="Genomic_DNA"/>
</dbReference>
<dbReference type="PRINTS" id="PR01315">
    <property type="entry name" value="BATTENIN"/>
</dbReference>
<dbReference type="GeneID" id="24588679"/>
<dbReference type="CTD" id="24588679"/>
<dbReference type="RefSeq" id="XP_051065373.1">
    <property type="nucleotide sequence ID" value="XM_051216765.1"/>
</dbReference>
<dbReference type="PANTHER" id="PTHR10981">
    <property type="entry name" value="BATTENIN"/>
    <property type="match status" value="1"/>
</dbReference>
<dbReference type="GO" id="GO:0005765">
    <property type="term" value="C:lysosomal membrane"/>
    <property type="evidence" value="ECO:0007669"/>
    <property type="project" value="UniProtKB-SubCell"/>
</dbReference>
<comment type="similarity">
    <text evidence="6">Belongs to the battenin family.</text>
</comment>
<reference evidence="7" key="4">
    <citation type="journal article" date="2022" name="PLoS Pathog.">
        <title>Chromosome-level genome of Schistosoma haematobium underpins genome-wide explorations of molecular variation.</title>
        <authorList>
            <person name="Stroehlein A.J."/>
            <person name="Korhonen P.K."/>
            <person name="Lee V.V."/>
            <person name="Ralph S.A."/>
            <person name="Mentink-Kane M."/>
            <person name="You H."/>
            <person name="McManus D.P."/>
            <person name="Tchuente L.T."/>
            <person name="Stothard J.R."/>
            <person name="Kaur P."/>
            <person name="Dudchenko O."/>
            <person name="Aiden E.L."/>
            <person name="Yang B."/>
            <person name="Yang H."/>
            <person name="Emery A.M."/>
            <person name="Webster B.L."/>
            <person name="Brindley P.J."/>
            <person name="Rollinson D."/>
            <person name="Chang B.C.H."/>
            <person name="Gasser R.B."/>
            <person name="Young N.D."/>
        </authorList>
    </citation>
    <scope>NUCLEOTIDE SEQUENCE</scope>
</reference>
<gene>
    <name evidence="7" type="primary">CLN3_1</name>
    <name evidence="7" type="ORF">MS3_00008422</name>
</gene>
<accession>A0A922IK26</accession>
<evidence type="ECO:0000256" key="4">
    <source>
        <dbReference type="ARBA" id="ARBA00022989"/>
    </source>
</evidence>
<keyword evidence="3 6" id="KW-0812">Transmembrane</keyword>
<keyword evidence="5 6" id="KW-0472">Membrane</keyword>
<keyword evidence="6" id="KW-0458">Lysosome</keyword>
<keyword evidence="4 6" id="KW-1133">Transmembrane helix</keyword>
<dbReference type="GO" id="GO:0012505">
    <property type="term" value="C:endomembrane system"/>
    <property type="evidence" value="ECO:0007669"/>
    <property type="project" value="UniProtKB-SubCell"/>
</dbReference>
<dbReference type="GO" id="GO:0007040">
    <property type="term" value="P:lysosome organization"/>
    <property type="evidence" value="ECO:0007669"/>
    <property type="project" value="TreeGrafter"/>
</dbReference>
<name>A0A922IK26_SCHHA</name>
<dbReference type="PANTHER" id="PTHR10981:SF0">
    <property type="entry name" value="BATTENIN"/>
    <property type="match status" value="1"/>
</dbReference>
<organism evidence="7 8">
    <name type="scientific">Schistosoma haematobium</name>
    <name type="common">Blood fluke</name>
    <dbReference type="NCBI Taxonomy" id="6185"/>
    <lineage>
        <taxon>Eukaryota</taxon>
        <taxon>Metazoa</taxon>
        <taxon>Spiralia</taxon>
        <taxon>Lophotrochozoa</taxon>
        <taxon>Platyhelminthes</taxon>
        <taxon>Trematoda</taxon>
        <taxon>Digenea</taxon>
        <taxon>Strigeidida</taxon>
        <taxon>Schistosomatoidea</taxon>
        <taxon>Schistosomatidae</taxon>
        <taxon>Schistosoma</taxon>
    </lineage>
</organism>
<feature type="transmembrane region" description="Helical" evidence="6">
    <location>
        <begin position="94"/>
        <end position="114"/>
    </location>
</feature>
<protein>
    <recommendedName>
        <fullName evidence="6">Battenin</fullName>
    </recommendedName>
</protein>
<dbReference type="Proteomes" id="UP000471633">
    <property type="component" value="Unassembled WGS sequence"/>
</dbReference>
<reference evidence="7" key="1">
    <citation type="journal article" date="2012" name="Nat. Genet.">
        <title>Whole-genome sequence of Schistosoma haematobium.</title>
        <authorList>
            <person name="Young N.D."/>
            <person name="Jex A.R."/>
            <person name="Li B."/>
            <person name="Liu S."/>
            <person name="Yang L."/>
            <person name="Xiong Z."/>
            <person name="Li Y."/>
            <person name="Cantacessi C."/>
            <person name="Hall R.S."/>
            <person name="Xu X."/>
            <person name="Chen F."/>
            <person name="Wu X."/>
            <person name="Zerlotini A."/>
            <person name="Oliveira G."/>
            <person name="Hofmann A."/>
            <person name="Zhang G."/>
            <person name="Fang X."/>
            <person name="Kang Y."/>
            <person name="Campbell B.E."/>
            <person name="Loukas A."/>
            <person name="Ranganathan S."/>
            <person name="Rollinson D."/>
            <person name="Rinaldi G."/>
            <person name="Brindley P.J."/>
            <person name="Yang H."/>
            <person name="Wang J."/>
            <person name="Wang J."/>
            <person name="Gasser R.B."/>
        </authorList>
    </citation>
    <scope>NUCLEOTIDE SEQUENCE</scope>
</reference>
<evidence type="ECO:0000256" key="5">
    <source>
        <dbReference type="ARBA" id="ARBA00023136"/>
    </source>
</evidence>
<keyword evidence="8" id="KW-1185">Reference proteome</keyword>
<proteinExistence type="inferred from homology"/>
<evidence type="ECO:0000313" key="8">
    <source>
        <dbReference type="Proteomes" id="UP000471633"/>
    </source>
</evidence>
<evidence type="ECO:0000256" key="2">
    <source>
        <dbReference type="ARBA" id="ARBA00022448"/>
    </source>
</evidence>
<evidence type="ECO:0000256" key="3">
    <source>
        <dbReference type="ARBA" id="ARBA00022692"/>
    </source>
</evidence>
<evidence type="ECO:0000313" key="7">
    <source>
        <dbReference type="EMBL" id="KAH9581217.1"/>
    </source>
</evidence>
<evidence type="ECO:0000256" key="6">
    <source>
        <dbReference type="RuleBase" id="RU361113"/>
    </source>
</evidence>
<comment type="subcellular location">
    <subcellularLocation>
        <location evidence="1">Endomembrane system</location>
        <topology evidence="1">Multi-pass membrane protein</topology>
    </subcellularLocation>
    <subcellularLocation>
        <location evidence="6">Lysosome membrane</location>
        <topology evidence="6">Multi-pass membrane protein</topology>
    </subcellularLocation>
</comment>
<dbReference type="InterPro" id="IPR003492">
    <property type="entry name" value="Battenin_disease_Cln3"/>
</dbReference>
<evidence type="ECO:0000256" key="1">
    <source>
        <dbReference type="ARBA" id="ARBA00004127"/>
    </source>
</evidence>
<dbReference type="GO" id="GO:0051453">
    <property type="term" value="P:regulation of intracellular pH"/>
    <property type="evidence" value="ECO:0007669"/>
    <property type="project" value="TreeGrafter"/>
</dbReference>
<reference evidence="7" key="2">
    <citation type="journal article" date="2019" name="Gigascience">
        <title>High-quality Schistosoma haematobium genome achieved by single-molecule and long-range sequencing.</title>
        <authorList>
            <person name="Stroehlein A.J."/>
            <person name="Korhonen P.K."/>
            <person name="Chong T.M."/>
            <person name="Lim Y.L."/>
            <person name="Chan K.G."/>
            <person name="Webster B."/>
            <person name="Rollinson D."/>
            <person name="Brindley P.J."/>
            <person name="Gasser R.B."/>
            <person name="Young N.D."/>
        </authorList>
    </citation>
    <scope>NUCLEOTIDE SEQUENCE</scope>
</reference>
<reference evidence="7" key="3">
    <citation type="submission" date="2021-06" db="EMBL/GenBank/DDBJ databases">
        <title>Chromosome-level genome assembly for S. haematobium.</title>
        <authorList>
            <person name="Stroehlein A.J."/>
        </authorList>
    </citation>
    <scope>NUCLEOTIDE SEQUENCE</scope>
</reference>
<keyword evidence="2" id="KW-0813">Transport</keyword>
<sequence length="115" mass="13825">MVYHDNSQVSNYSSLPVLHQQQPTWKIKLQLLKGMFSSLFCLVSVYFFEYLINQSLFELLYFQNTRLTAPEQYRWYQVLYQIGVFLSRSSVSFIQFKTTWIMSLLQVSSLIFLYY</sequence>
<dbReference type="Pfam" id="PF02487">
    <property type="entry name" value="CLN3"/>
    <property type="match status" value="1"/>
</dbReference>
<comment type="caution">
    <text evidence="7">The sequence shown here is derived from an EMBL/GenBank/DDBJ whole genome shotgun (WGS) entry which is preliminary data.</text>
</comment>
<feature type="transmembrane region" description="Helical" evidence="6">
    <location>
        <begin position="31"/>
        <end position="52"/>
    </location>
</feature>